<dbReference type="WBParaSite" id="Bm1574a.1">
    <property type="protein sequence ID" value="Bm1574a.1"/>
    <property type="gene ID" value="WBGene00221835"/>
</dbReference>
<evidence type="ECO:0000313" key="3">
    <source>
        <dbReference type="WBParaSite" id="Bm1574a.1"/>
    </source>
</evidence>
<accession>A0A5K1UIS9</accession>
<dbReference type="CTD" id="66058331"/>
<evidence type="ECO:0000313" key="2">
    <source>
        <dbReference type="Proteomes" id="UP000006672"/>
    </source>
</evidence>
<protein>
    <submittedName>
        <fullName evidence="3">Bm1574</fullName>
    </submittedName>
</protein>
<organism evidence="1">
    <name type="scientific">Brugia malayi</name>
    <name type="common">Filarial nematode worm</name>
    <dbReference type="NCBI Taxonomy" id="6279"/>
    <lineage>
        <taxon>Eukaryota</taxon>
        <taxon>Metazoa</taxon>
        <taxon>Ecdysozoa</taxon>
        <taxon>Nematoda</taxon>
        <taxon>Chromadorea</taxon>
        <taxon>Rhabditida</taxon>
        <taxon>Spirurina</taxon>
        <taxon>Spiruromorpha</taxon>
        <taxon>Filarioidea</taxon>
        <taxon>Onchocercidae</taxon>
        <taxon>Brugia</taxon>
    </lineage>
</organism>
<dbReference type="RefSeq" id="XP_042935274.1">
    <property type="nucleotide sequence ID" value="XM_043079340.1"/>
</dbReference>
<reference evidence="3" key="3">
    <citation type="submission" date="2020-12" db="UniProtKB">
        <authorList>
            <consortium name="WormBaseParasite"/>
        </authorList>
    </citation>
    <scope>IDENTIFICATION</scope>
</reference>
<proteinExistence type="predicted"/>
<reference evidence="1" key="2">
    <citation type="submission" date="2019-04" db="EMBL/GenBank/DDBJ databases">
        <authorList>
            <person name="Howe K."/>
            <person name="Paulini M."/>
            <person name="Williams G."/>
        </authorList>
    </citation>
    <scope>NUCLEOTIDE SEQUENCE [LARGE SCALE GENOMIC DNA]</scope>
    <source>
        <strain evidence="1">FR3</strain>
    </source>
</reference>
<dbReference type="GeneID" id="66058331"/>
<dbReference type="AlphaFoldDB" id="A0A5K1UIS9"/>
<dbReference type="EMBL" id="CAAKNF010000193">
    <property type="protein sequence ID" value="VIO94887.1"/>
    <property type="molecule type" value="Genomic_DNA"/>
</dbReference>
<dbReference type="Proteomes" id="UP000006672">
    <property type="component" value="Unassembled WGS sequence"/>
</dbReference>
<dbReference type="OrthoDB" id="5876906at2759"/>
<reference evidence="2" key="1">
    <citation type="journal article" date="2007" name="Science">
        <title>Draft genome of the filarial nematode parasite Brugia malayi.</title>
        <authorList>
            <person name="Ghedin E."/>
            <person name="Wang S."/>
            <person name="Spiro D."/>
            <person name="Caler E."/>
            <person name="Zhao Q."/>
            <person name="Crabtree J."/>
            <person name="Allen J.E."/>
            <person name="Delcher A.L."/>
            <person name="Guiliano D.B."/>
            <person name="Miranda-Saavedra D."/>
            <person name="Angiuoli S.V."/>
            <person name="Creasy T."/>
            <person name="Amedeo P."/>
            <person name="Haas B."/>
            <person name="El-Sayed N.M."/>
            <person name="Wortman J.R."/>
            <person name="Feldblyum T."/>
            <person name="Tallon L."/>
            <person name="Schatz M."/>
            <person name="Shumway M."/>
            <person name="Koo H."/>
            <person name="Salzberg S.L."/>
            <person name="Schobel S."/>
            <person name="Pertea M."/>
            <person name="Pop M."/>
            <person name="White O."/>
            <person name="Barton G.J."/>
            <person name="Carlow C.K."/>
            <person name="Crawford M.J."/>
            <person name="Daub J."/>
            <person name="Dimmic M.W."/>
            <person name="Estes C.F."/>
            <person name="Foster J.M."/>
            <person name="Ganatra M."/>
            <person name="Gregory W.F."/>
            <person name="Johnson N.M."/>
            <person name="Jin J."/>
            <person name="Komuniecki R."/>
            <person name="Korf I."/>
            <person name="Kumar S."/>
            <person name="Laney S."/>
            <person name="Li B.W."/>
            <person name="Li W."/>
            <person name="Lindblom T.H."/>
            <person name="Lustigman S."/>
            <person name="Ma D."/>
            <person name="Maina C.V."/>
            <person name="Martin D.M."/>
            <person name="McCarter J.P."/>
            <person name="McReynolds L."/>
            <person name="Mitreva M."/>
            <person name="Nutman T.B."/>
            <person name="Parkinson J."/>
            <person name="Peregrin-Alvarez J.M."/>
            <person name="Poole C."/>
            <person name="Ren Q."/>
            <person name="Saunders L."/>
            <person name="Sluder A.E."/>
            <person name="Smith K."/>
            <person name="Stanke M."/>
            <person name="Unnasch T.R."/>
            <person name="Ware J."/>
            <person name="Wei A.D."/>
            <person name="Weil G."/>
            <person name="Williams D.J."/>
            <person name="Zhang Y."/>
            <person name="Williams S.A."/>
            <person name="Fraser-Liggett C."/>
            <person name="Slatko B."/>
            <person name="Blaxter M.L."/>
            <person name="Scott A.L."/>
        </authorList>
    </citation>
    <scope>NUCLEOTIDE SEQUENCE</scope>
    <source>
        <strain evidence="2">FR3</strain>
    </source>
</reference>
<dbReference type="KEGG" id="bmy:BM_BM1574"/>
<name>A0A5K1UIS9_BRUMA</name>
<sequence length="128" mass="15009">MVKSKLKNRKAKVNINEILRIGSIMERNNIQQRNREAFDWLAENRDQMDSNPKNFANHLIIAVGQLVISRDLIKNVMKKLFKDEIITSNEYERNFQRFENLSNEQLPTVVLISNILQKNCAYFQADAV</sequence>
<keyword evidence="2" id="KW-1185">Reference proteome</keyword>
<accession>A0A7I4K8X8</accession>
<evidence type="ECO:0000313" key="1">
    <source>
        <dbReference type="EMBL" id="VIO94887.1"/>
    </source>
</evidence>
<gene>
    <name evidence="1 3" type="primary">Bm1574</name>
    <name evidence="1" type="ORF">BM_BM1574</name>
</gene>